<accession>A0ABQ4CFN2</accession>
<evidence type="ECO:0000313" key="3">
    <source>
        <dbReference type="Proteomes" id="UP000624325"/>
    </source>
</evidence>
<sequence length="282" mass="29701">MTGPAEPTDPFDQANQRIRDAAKWLIASAAGVGAALIAGSQLSNIGLLPFGWPTSVATARLWLAVLGAALGLAAVVYAIWAAVRILLPRYVLIADLVSAWSDHGHALRPVATFFVKHPKYLQGFETPGEVVERRSTTVAAYERTGDTALETEIRDLDARIVAIEDMATHEALGQEFRTALRRMVAAVSVAALGIVLFAWASNPPPTPAPAADLRNARLTGAFLRDADLRNARLDGADLTGADLTGADLTGASMTGVVWSRTTCPDGALSDEVGGTCAGHLRP</sequence>
<dbReference type="InterPro" id="IPR051082">
    <property type="entry name" value="Pentapeptide-BTB/POZ_domain"/>
</dbReference>
<dbReference type="RefSeq" id="WP_239091266.1">
    <property type="nucleotide sequence ID" value="NZ_BAAALU010000002.1"/>
</dbReference>
<dbReference type="Proteomes" id="UP000624325">
    <property type="component" value="Unassembled WGS sequence"/>
</dbReference>
<keyword evidence="1" id="KW-0472">Membrane</keyword>
<keyword evidence="1" id="KW-1133">Transmembrane helix</keyword>
<keyword evidence="3" id="KW-1185">Reference proteome</keyword>
<feature type="transmembrane region" description="Helical" evidence="1">
    <location>
        <begin position="21"/>
        <end position="41"/>
    </location>
</feature>
<dbReference type="PANTHER" id="PTHR14136:SF17">
    <property type="entry name" value="BTB_POZ DOMAIN-CONTAINING PROTEIN KCTD9"/>
    <property type="match status" value="1"/>
</dbReference>
<dbReference type="SUPFAM" id="SSF141571">
    <property type="entry name" value="Pentapeptide repeat-like"/>
    <property type="match status" value="1"/>
</dbReference>
<feature type="transmembrane region" description="Helical" evidence="1">
    <location>
        <begin position="183"/>
        <end position="200"/>
    </location>
</feature>
<name>A0ABQ4CFN2_9ACTN</name>
<evidence type="ECO:0008006" key="4">
    <source>
        <dbReference type="Google" id="ProtNLM"/>
    </source>
</evidence>
<proteinExistence type="predicted"/>
<dbReference type="PANTHER" id="PTHR14136">
    <property type="entry name" value="BTB_POZ DOMAIN-CONTAINING PROTEIN KCTD9"/>
    <property type="match status" value="1"/>
</dbReference>
<gene>
    <name evidence="2" type="ORF">Air01nite_76730</name>
</gene>
<organism evidence="2 3">
    <name type="scientific">Asanoa iriomotensis</name>
    <dbReference type="NCBI Taxonomy" id="234613"/>
    <lineage>
        <taxon>Bacteria</taxon>
        <taxon>Bacillati</taxon>
        <taxon>Actinomycetota</taxon>
        <taxon>Actinomycetes</taxon>
        <taxon>Micromonosporales</taxon>
        <taxon>Micromonosporaceae</taxon>
        <taxon>Asanoa</taxon>
    </lineage>
</organism>
<comment type="caution">
    <text evidence="2">The sequence shown here is derived from an EMBL/GenBank/DDBJ whole genome shotgun (WGS) entry which is preliminary data.</text>
</comment>
<reference evidence="2 3" key="1">
    <citation type="submission" date="2021-01" db="EMBL/GenBank/DDBJ databases">
        <title>Whole genome shotgun sequence of Asanoa iriomotensis NBRC 100142.</title>
        <authorList>
            <person name="Komaki H."/>
            <person name="Tamura T."/>
        </authorList>
    </citation>
    <scope>NUCLEOTIDE SEQUENCE [LARGE SCALE GENOMIC DNA]</scope>
    <source>
        <strain evidence="2 3">NBRC 100142</strain>
    </source>
</reference>
<feature type="transmembrane region" description="Helical" evidence="1">
    <location>
        <begin position="61"/>
        <end position="83"/>
    </location>
</feature>
<dbReference type="Gene3D" id="2.160.20.80">
    <property type="entry name" value="E3 ubiquitin-protein ligase SopA"/>
    <property type="match status" value="1"/>
</dbReference>
<dbReference type="InterPro" id="IPR001646">
    <property type="entry name" value="5peptide_repeat"/>
</dbReference>
<dbReference type="Pfam" id="PF00805">
    <property type="entry name" value="Pentapeptide"/>
    <property type="match status" value="1"/>
</dbReference>
<protein>
    <recommendedName>
        <fullName evidence="4">Pentapeptide repeat-containing protein</fullName>
    </recommendedName>
</protein>
<evidence type="ECO:0000313" key="2">
    <source>
        <dbReference type="EMBL" id="GIF61578.1"/>
    </source>
</evidence>
<keyword evidence="1" id="KW-0812">Transmembrane</keyword>
<evidence type="ECO:0000256" key="1">
    <source>
        <dbReference type="SAM" id="Phobius"/>
    </source>
</evidence>
<dbReference type="EMBL" id="BONC01000113">
    <property type="protein sequence ID" value="GIF61578.1"/>
    <property type="molecule type" value="Genomic_DNA"/>
</dbReference>